<evidence type="ECO:0000313" key="3">
    <source>
        <dbReference type="Proteomes" id="UP001165405"/>
    </source>
</evidence>
<proteinExistence type="predicted"/>
<dbReference type="RefSeq" id="WP_236090313.1">
    <property type="nucleotide sequence ID" value="NZ_JAKGSG010000044.1"/>
</dbReference>
<name>A0AA41QG62_9MICO</name>
<evidence type="ECO:0000256" key="1">
    <source>
        <dbReference type="SAM" id="MobiDB-lite"/>
    </source>
</evidence>
<reference evidence="2" key="1">
    <citation type="submission" date="2022-01" db="EMBL/GenBank/DDBJ databases">
        <title>Antribacter sp. nov., isolated from Guizhou of China.</title>
        <authorList>
            <person name="Chengliang C."/>
            <person name="Ya Z."/>
        </authorList>
    </citation>
    <scope>NUCLEOTIDE SEQUENCE</scope>
    <source>
        <strain evidence="2">KLBMP 9083</strain>
    </source>
</reference>
<gene>
    <name evidence="2" type="ORF">L1785_16165</name>
</gene>
<dbReference type="Proteomes" id="UP001165405">
    <property type="component" value="Unassembled WGS sequence"/>
</dbReference>
<sequence>MSDEPQFWFNTKTGEVEEGHRSSWTHLMGPYATRAEAEHALDRAKSRNEAWEDQEDDWRSRS</sequence>
<organism evidence="2 3">
    <name type="scientific">Antribacter soli</name>
    <dbReference type="NCBI Taxonomy" id="2910976"/>
    <lineage>
        <taxon>Bacteria</taxon>
        <taxon>Bacillati</taxon>
        <taxon>Actinomycetota</taxon>
        <taxon>Actinomycetes</taxon>
        <taxon>Micrococcales</taxon>
        <taxon>Promicromonosporaceae</taxon>
        <taxon>Antribacter</taxon>
    </lineage>
</organism>
<dbReference type="EMBL" id="JAKGSG010000044">
    <property type="protein sequence ID" value="MCF4122513.1"/>
    <property type="molecule type" value="Genomic_DNA"/>
</dbReference>
<dbReference type="AlphaFoldDB" id="A0AA41QG62"/>
<feature type="region of interest" description="Disordered" evidence="1">
    <location>
        <begin position="38"/>
        <end position="62"/>
    </location>
</feature>
<protein>
    <submittedName>
        <fullName evidence="2">SPOR domain-containing protein</fullName>
    </submittedName>
</protein>
<feature type="compositionally biased region" description="Basic and acidic residues" evidence="1">
    <location>
        <begin position="38"/>
        <end position="50"/>
    </location>
</feature>
<comment type="caution">
    <text evidence="2">The sequence shown here is derived from an EMBL/GenBank/DDBJ whole genome shotgun (WGS) entry which is preliminary data.</text>
</comment>
<keyword evidence="3" id="KW-1185">Reference proteome</keyword>
<accession>A0AA41QG62</accession>
<evidence type="ECO:0000313" key="2">
    <source>
        <dbReference type="EMBL" id="MCF4122513.1"/>
    </source>
</evidence>